<gene>
    <name evidence="2" type="ORF">JDW19_14170</name>
</gene>
<evidence type="ECO:0000313" key="3">
    <source>
        <dbReference type="Proteomes" id="UP000650605"/>
    </source>
</evidence>
<dbReference type="Proteomes" id="UP000650605">
    <property type="component" value="Unassembled WGS sequence"/>
</dbReference>
<dbReference type="Pfam" id="PF12532">
    <property type="entry name" value="DUF3732"/>
    <property type="match status" value="1"/>
</dbReference>
<reference evidence="2" key="1">
    <citation type="submission" date="2020-12" db="EMBL/GenBank/DDBJ databases">
        <title>Paenibacillus polymyxa LMG 27872: a double-edged sword.</title>
        <authorList>
            <person name="Langendries S."/>
            <person name="Garcia Mendez S."/>
            <person name="Beirinckx S."/>
            <person name="Viaene T."/>
            <person name="Baeyen S."/>
            <person name="Goeminne G."/>
            <person name="Willems A."/>
            <person name="Debode J."/>
            <person name="Goormachtig S."/>
        </authorList>
    </citation>
    <scope>NUCLEOTIDE SEQUENCE</scope>
    <source>
        <strain evidence="2">LMG 27872</strain>
    </source>
</reference>
<dbReference type="Gene3D" id="3.40.50.300">
    <property type="entry name" value="P-loop containing nucleotide triphosphate hydrolases"/>
    <property type="match status" value="1"/>
</dbReference>
<feature type="coiled-coil region" evidence="1">
    <location>
        <begin position="387"/>
        <end position="431"/>
    </location>
</feature>
<feature type="coiled-coil region" evidence="1">
    <location>
        <begin position="191"/>
        <end position="225"/>
    </location>
</feature>
<proteinExistence type="predicted"/>
<dbReference type="InterPro" id="IPR022205">
    <property type="entry name" value="DUF3732"/>
</dbReference>
<dbReference type="InterPro" id="IPR027417">
    <property type="entry name" value="P-loop_NTPase"/>
</dbReference>
<evidence type="ECO:0000313" key="2">
    <source>
        <dbReference type="EMBL" id="MBM0634259.1"/>
    </source>
</evidence>
<keyword evidence="1" id="KW-0175">Coiled coil</keyword>
<name>A0A8I1INI7_PAEPO</name>
<organism evidence="2 3">
    <name type="scientific">Paenibacillus polymyxa</name>
    <name type="common">Bacillus polymyxa</name>
    <dbReference type="NCBI Taxonomy" id="1406"/>
    <lineage>
        <taxon>Bacteria</taxon>
        <taxon>Bacillati</taxon>
        <taxon>Bacillota</taxon>
        <taxon>Bacilli</taxon>
        <taxon>Bacillales</taxon>
        <taxon>Paenibacillaceae</taxon>
        <taxon>Paenibacillus</taxon>
    </lineage>
</organism>
<comment type="caution">
    <text evidence="2">The sequence shown here is derived from an EMBL/GenBank/DDBJ whole genome shotgun (WGS) entry which is preliminary data.</text>
</comment>
<evidence type="ECO:0000256" key="1">
    <source>
        <dbReference type="SAM" id="Coils"/>
    </source>
</evidence>
<dbReference type="AlphaFoldDB" id="A0A8I1INI7"/>
<protein>
    <submittedName>
        <fullName evidence="2">DUF3732 domain-containing protein</fullName>
    </submittedName>
</protein>
<dbReference type="RefSeq" id="WP_164964586.1">
    <property type="nucleotide sequence ID" value="NZ_JAEHFQ010000007.1"/>
</dbReference>
<sequence>MDFKINNIILWPRDSSKKIRNLEFKLDKINVITGDSQKGKSSIIPIIDYCLGSSKCTIPVGLIREKTEWFGIVVSVEGKKTLFARKEPGVHSQSSEVFIRENVETDKLPRPTAERNVTFLKNRLNEIAALPYLTLADDFDENAAGKRASFRDFSAFQFQPQHIVANPYTLFYKADTYDNRERLKNIFPLVLGALDKETLILRQELKELEQEYSKKIKELNEVKRTTEHWIYRVKSYYSQAKEYGLLPNAPDFMIGWSTQVYIKYLEEVPQLVSSKIFLIESQATNSAVNELNLLLNEELELSREIGTLRQKLYKMSRLFESEKLYHDSLEKQQERLQPTNWLQKLVEPRTTCIFCGSENSSAYEELNRLYNYQTKISISSNDIVRSYDMLDREIVKIRARLSELEKSLNNIRKQKNNLEVESEEIRKIRQTEQEVFRFVGRLEKALEDYRFVHEDHNLQDEVTELEKQINILKEKINPQQIKMNLKEALKNISSKINRYADFLGVEDADHPISLDITNLTLRKTSGKREDFLWEIGSGANWMGYHIATMLALHEFFKGLNWNPVPHFLVIDQPSQVYFPEKVIENENTKENDEIEKKQIPQFKQEDVVRVEKIFTALSTHLSLKTLNNYSTQIIVIEHADEITWKSAEHDIHVVARWRDGNDALIPEEWL</sequence>
<dbReference type="EMBL" id="JAEHFQ010000007">
    <property type="protein sequence ID" value="MBM0634259.1"/>
    <property type="molecule type" value="Genomic_DNA"/>
</dbReference>
<accession>A0A8I1INI7</accession>